<evidence type="ECO:0008006" key="3">
    <source>
        <dbReference type="Google" id="ProtNLM"/>
    </source>
</evidence>
<protein>
    <recommendedName>
        <fullName evidence="3">Aminoglycoside phosphotransferase domain-containing protein</fullName>
    </recommendedName>
</protein>
<reference evidence="1 2" key="1">
    <citation type="submission" date="2020-03" db="EMBL/GenBank/DDBJ databases">
        <title>WGS of the type strain of Planosporangium spp.</title>
        <authorList>
            <person name="Thawai C."/>
        </authorList>
    </citation>
    <scope>NUCLEOTIDE SEQUENCE [LARGE SCALE GENOMIC DNA]</scope>
    <source>
        <strain evidence="1 2">TBRC 5610</strain>
    </source>
</reference>
<dbReference type="Proteomes" id="UP000722989">
    <property type="component" value="Unassembled WGS sequence"/>
</dbReference>
<dbReference type="InterPro" id="IPR011009">
    <property type="entry name" value="Kinase-like_dom_sf"/>
</dbReference>
<comment type="caution">
    <text evidence="1">The sequence shown here is derived from an EMBL/GenBank/DDBJ whole genome shotgun (WGS) entry which is preliminary data.</text>
</comment>
<keyword evidence="2" id="KW-1185">Reference proteome</keyword>
<name>A0ABX0XTN5_9ACTN</name>
<gene>
    <name evidence="1" type="ORF">HC031_02445</name>
</gene>
<organism evidence="1 2">
    <name type="scientific">Planosporangium thailandense</name>
    <dbReference type="NCBI Taxonomy" id="765197"/>
    <lineage>
        <taxon>Bacteria</taxon>
        <taxon>Bacillati</taxon>
        <taxon>Actinomycetota</taxon>
        <taxon>Actinomycetes</taxon>
        <taxon>Micromonosporales</taxon>
        <taxon>Micromonosporaceae</taxon>
        <taxon>Planosporangium</taxon>
    </lineage>
</organism>
<proteinExistence type="predicted"/>
<sequence>MGKRDATWDPACHHRAQRVAADPPDVLHPWAARHLDRLCALADRAQGSLAGDTLVHCDIRADNLLLARDGTVTVVDWPWACRGPAWLDTLLLLINVRLFGDHDATSLLRRCAAAADTDLGDLHAVLAGLAGFFADAARRPAPAGLPTLRAFQQAQADAAVSWLREMNAI</sequence>
<evidence type="ECO:0000313" key="1">
    <source>
        <dbReference type="EMBL" id="NJC68588.1"/>
    </source>
</evidence>
<dbReference type="Gene3D" id="3.90.1200.10">
    <property type="match status" value="1"/>
</dbReference>
<dbReference type="EMBL" id="JAATVY010000001">
    <property type="protein sequence ID" value="NJC68588.1"/>
    <property type="molecule type" value="Genomic_DNA"/>
</dbReference>
<dbReference type="SUPFAM" id="SSF56112">
    <property type="entry name" value="Protein kinase-like (PK-like)"/>
    <property type="match status" value="1"/>
</dbReference>
<accession>A0ABX0XTN5</accession>
<evidence type="ECO:0000313" key="2">
    <source>
        <dbReference type="Proteomes" id="UP000722989"/>
    </source>
</evidence>